<dbReference type="EMBL" id="JAEUGD010000066">
    <property type="protein sequence ID" value="MBL6448967.1"/>
    <property type="molecule type" value="Genomic_DNA"/>
</dbReference>
<comment type="caution">
    <text evidence="1">The sequence shown here is derived from an EMBL/GenBank/DDBJ whole genome shotgun (WGS) entry which is preliminary data.</text>
</comment>
<sequence>MMKDNTTSWEESQNQYRLLLEGMNELIKNTTRLAETYKSTNMDFANLIYENGLDELMHKANLIKVYEHNFELMYYSMKRHVEQLKQLMDAQKLTMIKDTVNYPLN</sequence>
<keyword evidence="2" id="KW-1185">Reference proteome</keyword>
<organism evidence="1 2">
    <name type="scientific">Fulvivirga marina</name>
    <dbReference type="NCBI Taxonomy" id="2494733"/>
    <lineage>
        <taxon>Bacteria</taxon>
        <taxon>Pseudomonadati</taxon>
        <taxon>Bacteroidota</taxon>
        <taxon>Cytophagia</taxon>
        <taxon>Cytophagales</taxon>
        <taxon>Fulvivirgaceae</taxon>
        <taxon>Fulvivirga</taxon>
    </lineage>
</organism>
<accession>A0A937KDT0</accession>
<dbReference type="AlphaFoldDB" id="A0A937KDT0"/>
<dbReference type="Proteomes" id="UP000614216">
    <property type="component" value="Unassembled WGS sequence"/>
</dbReference>
<dbReference type="RefSeq" id="WP_202858503.1">
    <property type="nucleotide sequence ID" value="NZ_JAEUGD010000066.1"/>
</dbReference>
<proteinExistence type="predicted"/>
<protein>
    <submittedName>
        <fullName evidence="1">Uncharacterized protein</fullName>
    </submittedName>
</protein>
<gene>
    <name evidence="1" type="ORF">JMN32_21835</name>
</gene>
<evidence type="ECO:0000313" key="2">
    <source>
        <dbReference type="Proteomes" id="UP000614216"/>
    </source>
</evidence>
<evidence type="ECO:0000313" key="1">
    <source>
        <dbReference type="EMBL" id="MBL6448967.1"/>
    </source>
</evidence>
<reference evidence="1" key="1">
    <citation type="submission" date="2021-01" db="EMBL/GenBank/DDBJ databases">
        <title>Fulvivirga kasyanovii gen. nov., sp nov., a novel member of the phylum Bacteroidetes isolated from seawater in a mussel farm.</title>
        <authorList>
            <person name="Zhao L.-H."/>
            <person name="Wang Z.-J."/>
        </authorList>
    </citation>
    <scope>NUCLEOTIDE SEQUENCE</scope>
    <source>
        <strain evidence="1">29W222</strain>
    </source>
</reference>
<name>A0A937KDT0_9BACT</name>